<reference evidence="2" key="1">
    <citation type="submission" date="2019-12" db="EMBL/GenBank/DDBJ databases">
        <title>Clostridiaceae gen. nov. sp. nov., isolated from sediment in Xinjiang, China.</title>
        <authorList>
            <person name="Zhang R."/>
        </authorList>
    </citation>
    <scope>NUCLEOTIDE SEQUENCE</scope>
    <source>
        <strain evidence="2">D2Q-11</strain>
    </source>
</reference>
<protein>
    <submittedName>
        <fullName evidence="2">DUF2383 domain-containing protein</fullName>
    </submittedName>
</protein>
<dbReference type="CDD" id="cd00657">
    <property type="entry name" value="Ferritin_like"/>
    <property type="match status" value="1"/>
</dbReference>
<proteinExistence type="predicted"/>
<dbReference type="InterPro" id="IPR019052">
    <property type="entry name" value="DUF2383"/>
</dbReference>
<dbReference type="SUPFAM" id="SSF47240">
    <property type="entry name" value="Ferritin-like"/>
    <property type="match status" value="1"/>
</dbReference>
<name>A0A942UT69_9FIRM</name>
<accession>A0A942UT69</accession>
<comment type="caution">
    <text evidence="2">The sequence shown here is derived from an EMBL/GenBank/DDBJ whole genome shotgun (WGS) entry which is preliminary data.</text>
</comment>
<dbReference type="InterPro" id="IPR012347">
    <property type="entry name" value="Ferritin-like"/>
</dbReference>
<dbReference type="EMBL" id="WSFT01000036">
    <property type="protein sequence ID" value="MBS4538683.1"/>
    <property type="molecule type" value="Genomic_DNA"/>
</dbReference>
<feature type="domain" description="DUF2383" evidence="1">
    <location>
        <begin position="5"/>
        <end position="111"/>
    </location>
</feature>
<dbReference type="AlphaFoldDB" id="A0A942UT69"/>
<dbReference type="Proteomes" id="UP000724672">
    <property type="component" value="Unassembled WGS sequence"/>
</dbReference>
<evidence type="ECO:0000313" key="2">
    <source>
        <dbReference type="EMBL" id="MBS4538683.1"/>
    </source>
</evidence>
<dbReference type="Pfam" id="PF09537">
    <property type="entry name" value="DUF2383"/>
    <property type="match status" value="1"/>
</dbReference>
<dbReference type="RefSeq" id="WP_203366598.1">
    <property type="nucleotide sequence ID" value="NZ_WSFT01000036.1"/>
</dbReference>
<evidence type="ECO:0000313" key="3">
    <source>
        <dbReference type="Proteomes" id="UP000724672"/>
    </source>
</evidence>
<dbReference type="InterPro" id="IPR009078">
    <property type="entry name" value="Ferritin-like_SF"/>
</dbReference>
<dbReference type="Gene3D" id="1.20.1260.10">
    <property type="match status" value="1"/>
</dbReference>
<evidence type="ECO:0000259" key="1">
    <source>
        <dbReference type="Pfam" id="PF09537"/>
    </source>
</evidence>
<sequence>MDNTTEKSLNSLLQGEYMAVDSFNIFISKLQNQKYRDVFQDVQKQHRDNISTLAEYIQNIGGKPDENLGFKGNMADIKINFDMYKKNDNYIKNKAIEGETNGINMTEKIMRGNLDNKSRDIVGEILHRDRNSIERLKELN</sequence>
<keyword evidence="3" id="KW-1185">Reference proteome</keyword>
<gene>
    <name evidence="2" type="ORF">GOQ27_09425</name>
</gene>
<organism evidence="2 3">
    <name type="scientific">Anaeromonas frigoriresistens</name>
    <dbReference type="NCBI Taxonomy" id="2683708"/>
    <lineage>
        <taxon>Bacteria</taxon>
        <taxon>Bacillati</taxon>
        <taxon>Bacillota</taxon>
        <taxon>Tissierellia</taxon>
        <taxon>Tissierellales</taxon>
        <taxon>Thermohalobacteraceae</taxon>
        <taxon>Anaeromonas</taxon>
    </lineage>
</organism>